<evidence type="ECO:0000256" key="10">
    <source>
        <dbReference type="SAM" id="MobiDB-lite"/>
    </source>
</evidence>
<keyword evidence="4" id="KW-0547">Nucleotide-binding</keyword>
<evidence type="ECO:0000256" key="9">
    <source>
        <dbReference type="ARBA" id="ARBA00048573"/>
    </source>
</evidence>
<feature type="non-terminal residue" evidence="12">
    <location>
        <position position="1"/>
    </location>
</feature>
<dbReference type="FunFam" id="2.40.50.140:FF:000050">
    <property type="entry name" value="Lysine--tRNA ligase"/>
    <property type="match status" value="1"/>
</dbReference>
<dbReference type="CDD" id="cd04322">
    <property type="entry name" value="LysRS_N"/>
    <property type="match status" value="1"/>
</dbReference>
<dbReference type="Proteomes" id="UP000239156">
    <property type="component" value="Unassembled WGS sequence"/>
</dbReference>
<evidence type="ECO:0000256" key="8">
    <source>
        <dbReference type="ARBA" id="ARBA00030563"/>
    </source>
</evidence>
<keyword evidence="7" id="KW-0030">Aminoacyl-tRNA synthetase</keyword>
<keyword evidence="5" id="KW-0067">ATP-binding</keyword>
<dbReference type="PANTHER" id="PTHR42918">
    <property type="entry name" value="LYSYL-TRNA SYNTHETASE"/>
    <property type="match status" value="1"/>
</dbReference>
<dbReference type="PANTHER" id="PTHR42918:SF9">
    <property type="entry name" value="LYSINE--TRNA LIGASE"/>
    <property type="match status" value="1"/>
</dbReference>
<comment type="catalytic activity">
    <reaction evidence="9">
        <text>tRNA(Lys) + L-lysine + ATP = L-lysyl-tRNA(Lys) + AMP + diphosphate</text>
        <dbReference type="Rhea" id="RHEA:20792"/>
        <dbReference type="Rhea" id="RHEA-COMP:9696"/>
        <dbReference type="Rhea" id="RHEA-COMP:9697"/>
        <dbReference type="ChEBI" id="CHEBI:30616"/>
        <dbReference type="ChEBI" id="CHEBI:32551"/>
        <dbReference type="ChEBI" id="CHEBI:33019"/>
        <dbReference type="ChEBI" id="CHEBI:78442"/>
        <dbReference type="ChEBI" id="CHEBI:78529"/>
        <dbReference type="ChEBI" id="CHEBI:456215"/>
        <dbReference type="EC" id="6.1.1.6"/>
    </reaction>
</comment>
<evidence type="ECO:0000256" key="6">
    <source>
        <dbReference type="ARBA" id="ARBA00022917"/>
    </source>
</evidence>
<keyword evidence="13" id="KW-1185">Reference proteome</keyword>
<dbReference type="EMBL" id="PKSL01000153">
    <property type="protein sequence ID" value="POW01775.1"/>
    <property type="molecule type" value="Genomic_DNA"/>
</dbReference>
<dbReference type="VEuPathDB" id="FungiDB:PSHT_09221"/>
<dbReference type="PROSITE" id="PS50862">
    <property type="entry name" value="AA_TRNA_LIGASE_II"/>
    <property type="match status" value="1"/>
</dbReference>
<dbReference type="GO" id="GO:0006430">
    <property type="term" value="P:lysyl-tRNA aminoacylation"/>
    <property type="evidence" value="ECO:0007669"/>
    <property type="project" value="InterPro"/>
</dbReference>
<dbReference type="Gene3D" id="2.40.50.140">
    <property type="entry name" value="Nucleic acid-binding proteins"/>
    <property type="match status" value="2"/>
</dbReference>
<evidence type="ECO:0000256" key="2">
    <source>
        <dbReference type="ARBA" id="ARBA00013166"/>
    </source>
</evidence>
<dbReference type="InterPro" id="IPR012340">
    <property type="entry name" value="NA-bd_OB-fold"/>
</dbReference>
<dbReference type="GO" id="GO:0004824">
    <property type="term" value="F:lysine-tRNA ligase activity"/>
    <property type="evidence" value="ECO:0007669"/>
    <property type="project" value="UniProtKB-EC"/>
</dbReference>
<feature type="region of interest" description="Disordered" evidence="10">
    <location>
        <begin position="71"/>
        <end position="95"/>
    </location>
</feature>
<dbReference type="PRINTS" id="PR00982">
    <property type="entry name" value="TRNASYNTHLYS"/>
</dbReference>
<reference evidence="12" key="1">
    <citation type="submission" date="2017-12" db="EMBL/GenBank/DDBJ databases">
        <title>Gene loss provides genomic basis for host adaptation in cereal stripe rust fungi.</title>
        <authorList>
            <person name="Xia C."/>
        </authorList>
    </citation>
    <scope>NUCLEOTIDE SEQUENCE [LARGE SCALE GENOMIC DNA]</scope>
    <source>
        <strain evidence="12">93-210</strain>
    </source>
</reference>
<dbReference type="GO" id="GO:0005524">
    <property type="term" value="F:ATP binding"/>
    <property type="evidence" value="ECO:0007669"/>
    <property type="project" value="UniProtKB-KW"/>
</dbReference>
<dbReference type="InterPro" id="IPR006195">
    <property type="entry name" value="aa-tRNA-synth_II"/>
</dbReference>
<dbReference type="VEuPathDB" id="FungiDB:PSTT_12236"/>
<proteinExistence type="inferred from homology"/>
<evidence type="ECO:0000256" key="7">
    <source>
        <dbReference type="ARBA" id="ARBA00023146"/>
    </source>
</evidence>
<evidence type="ECO:0000259" key="11">
    <source>
        <dbReference type="PROSITE" id="PS50862"/>
    </source>
</evidence>
<dbReference type="InterPro" id="IPR018149">
    <property type="entry name" value="Lys-tRNA-synth_II_C"/>
</dbReference>
<evidence type="ECO:0000256" key="1">
    <source>
        <dbReference type="ARBA" id="ARBA00008226"/>
    </source>
</evidence>
<comment type="caution">
    <text evidence="12">The sequence shown here is derived from an EMBL/GenBank/DDBJ whole genome shotgun (WGS) entry which is preliminary data.</text>
</comment>
<feature type="domain" description="Aminoacyl-transfer RNA synthetases class-II family profile" evidence="11">
    <location>
        <begin position="281"/>
        <end position="559"/>
    </location>
</feature>
<comment type="similarity">
    <text evidence="1">Belongs to the class-II aminoacyl-tRNA synthetase family.</text>
</comment>
<dbReference type="GO" id="GO:0000049">
    <property type="term" value="F:tRNA binding"/>
    <property type="evidence" value="ECO:0007669"/>
    <property type="project" value="TreeGrafter"/>
</dbReference>
<evidence type="ECO:0000256" key="3">
    <source>
        <dbReference type="ARBA" id="ARBA00022598"/>
    </source>
</evidence>
<sequence>LARGCASATSTKNNFSNYFTLRFLHSKYDHRGFNPNFKMAEKLQLNEQGLYLDEPLGEMVSYLYPPNYPKTAPPTSAKKEANPGAASPEEELSPNQYYESRCQAIQALREANPPFSTEPSTDPSLPSPYPHKFHVSTSIPNIIKTFTDQVPNPGDRLDSQDQISLAGRIHNMRQAGTKLSDSTEPDKFEAVHDIFRRGDIIGVTGFASRTKKGELSISPQRMILLSPNLHQLPRAETTITTEAGTTETKLGFKDQEPRHRKRYLDLIMNKEVRDVFITRAKVETPMKNMIAGGATAKQFITHHNSLGLDFFLQIAPELYLKELVVGGLDRVYEIGRVFRNESIDLTHALIKLNIILKVRILLKLSTFELNFSTPWKRFNMIEELEAQLNVKFPTGKDFNDKVELTKFLDDLCVKHNVDCPAPRTNSRSLDKLAGEYIENQCISPRFIVGHPQFMSHSAKRDRSKPGLCERFEAFVATKEICNTYTELNDPFDQRERFEEQTRQKAAGDDKGLMKLLLIDALEHGFPPTGGWGLGIDRLVMLLTDSNSLKEVLCFPANKPLPKDSS</sequence>
<keyword evidence="6" id="KW-0648">Protein biosynthesis</keyword>
<keyword evidence="3" id="KW-0436">Ligase</keyword>
<evidence type="ECO:0000313" key="12">
    <source>
        <dbReference type="EMBL" id="POW01775.1"/>
    </source>
</evidence>
<dbReference type="EC" id="6.1.1.6" evidence="2"/>
<name>A0A2S4UX92_9BASI</name>
<dbReference type="GO" id="GO:0005829">
    <property type="term" value="C:cytosol"/>
    <property type="evidence" value="ECO:0007669"/>
    <property type="project" value="TreeGrafter"/>
</dbReference>
<dbReference type="Pfam" id="PF00152">
    <property type="entry name" value="tRNA-synt_2"/>
    <property type="match status" value="1"/>
</dbReference>
<organism evidence="12 13">
    <name type="scientific">Puccinia striiformis</name>
    <dbReference type="NCBI Taxonomy" id="27350"/>
    <lineage>
        <taxon>Eukaryota</taxon>
        <taxon>Fungi</taxon>
        <taxon>Dikarya</taxon>
        <taxon>Basidiomycota</taxon>
        <taxon>Pucciniomycotina</taxon>
        <taxon>Pucciniomycetes</taxon>
        <taxon>Pucciniales</taxon>
        <taxon>Pucciniaceae</taxon>
        <taxon>Puccinia</taxon>
    </lineage>
</organism>
<dbReference type="InterPro" id="IPR004364">
    <property type="entry name" value="Aa-tRNA-synt_II"/>
</dbReference>
<gene>
    <name evidence="12" type="ORF">PSTT_12236</name>
</gene>
<dbReference type="SUPFAM" id="SSF55681">
    <property type="entry name" value="Class II aaRS and biotin synthetases"/>
    <property type="match status" value="1"/>
</dbReference>
<evidence type="ECO:0000256" key="5">
    <source>
        <dbReference type="ARBA" id="ARBA00022840"/>
    </source>
</evidence>
<protein>
    <recommendedName>
        <fullName evidence="2">lysine--tRNA ligase</fullName>
        <ecNumber evidence="2">6.1.1.6</ecNumber>
    </recommendedName>
    <alternativeName>
        <fullName evidence="8">Lysyl-tRNA synthetase</fullName>
    </alternativeName>
</protein>
<dbReference type="InterPro" id="IPR045864">
    <property type="entry name" value="aa-tRNA-synth_II/BPL/LPL"/>
</dbReference>
<dbReference type="Gene3D" id="3.30.930.10">
    <property type="entry name" value="Bira Bifunctional Protein, Domain 2"/>
    <property type="match status" value="2"/>
</dbReference>
<evidence type="ECO:0000256" key="4">
    <source>
        <dbReference type="ARBA" id="ARBA00022741"/>
    </source>
</evidence>
<dbReference type="SUPFAM" id="SSF50249">
    <property type="entry name" value="Nucleic acid-binding proteins"/>
    <property type="match status" value="1"/>
</dbReference>
<dbReference type="AlphaFoldDB" id="A0A2S4UX92"/>
<dbReference type="InterPro" id="IPR044136">
    <property type="entry name" value="Lys-tRNA-ligase_II_N"/>
</dbReference>
<accession>A0A2S4UX92</accession>
<evidence type="ECO:0000313" key="13">
    <source>
        <dbReference type="Proteomes" id="UP000239156"/>
    </source>
</evidence>